<comment type="caution">
    <text evidence="1">The sequence shown here is derived from an EMBL/GenBank/DDBJ whole genome shotgun (WGS) entry which is preliminary data.</text>
</comment>
<protein>
    <submittedName>
        <fullName evidence="1">GNAT superfamily N-acetyltransferase</fullName>
    </submittedName>
</protein>
<dbReference type="SUPFAM" id="SSF55729">
    <property type="entry name" value="Acyl-CoA N-acyltransferases (Nat)"/>
    <property type="match status" value="1"/>
</dbReference>
<evidence type="ECO:0000313" key="2">
    <source>
        <dbReference type="Proteomes" id="UP000524450"/>
    </source>
</evidence>
<dbReference type="Gene3D" id="3.40.630.30">
    <property type="match status" value="1"/>
</dbReference>
<sequence>MITFAVEDWFDVRDHMAHLWPSHWAEVAMNRDTIRLEIDFDSYNQHAATGALHIVVARKSGEVIGYHVSLVRPHLHYKSSLSAFTDVYYIAPPHRTGRTPMRLFEFVERSLKARGVEKLFTGTKLSLDAGPLLQHLGWVPTEMLYTKYIGGLNGSSTNRKPT</sequence>
<dbReference type="EMBL" id="JACIFZ010000018">
    <property type="protein sequence ID" value="MBB4226023.1"/>
    <property type="molecule type" value="Genomic_DNA"/>
</dbReference>
<dbReference type="RefSeq" id="WP_184642708.1">
    <property type="nucleotide sequence ID" value="NZ_JACIFZ010000018.1"/>
</dbReference>
<organism evidence="1 2">
    <name type="scientific">Variovorax guangxiensis</name>
    <dbReference type="NCBI Taxonomy" id="1775474"/>
    <lineage>
        <taxon>Bacteria</taxon>
        <taxon>Pseudomonadati</taxon>
        <taxon>Pseudomonadota</taxon>
        <taxon>Betaproteobacteria</taxon>
        <taxon>Burkholderiales</taxon>
        <taxon>Comamonadaceae</taxon>
        <taxon>Variovorax</taxon>
    </lineage>
</organism>
<accession>A0A840FV02</accession>
<reference evidence="1 2" key="1">
    <citation type="submission" date="2020-08" db="EMBL/GenBank/DDBJ databases">
        <title>Genomic Encyclopedia of Type Strains, Phase IV (KMG-V): Genome sequencing to study the core and pangenomes of soil and plant-associated prokaryotes.</title>
        <authorList>
            <person name="Whitman W."/>
        </authorList>
    </citation>
    <scope>NUCLEOTIDE SEQUENCE [LARGE SCALE GENOMIC DNA]</scope>
    <source>
        <strain evidence="1 2">34/80</strain>
    </source>
</reference>
<dbReference type="InterPro" id="IPR016181">
    <property type="entry name" value="Acyl_CoA_acyltransferase"/>
</dbReference>
<evidence type="ECO:0000313" key="1">
    <source>
        <dbReference type="EMBL" id="MBB4226023.1"/>
    </source>
</evidence>
<dbReference type="GO" id="GO:0016740">
    <property type="term" value="F:transferase activity"/>
    <property type="evidence" value="ECO:0007669"/>
    <property type="project" value="UniProtKB-KW"/>
</dbReference>
<proteinExistence type="predicted"/>
<keyword evidence="1" id="KW-0808">Transferase</keyword>
<gene>
    <name evidence="1" type="ORF">GGD71_006836</name>
</gene>
<dbReference type="AlphaFoldDB" id="A0A840FV02"/>
<name>A0A840FV02_9BURK</name>
<dbReference type="Proteomes" id="UP000524450">
    <property type="component" value="Unassembled WGS sequence"/>
</dbReference>